<feature type="compositionally biased region" description="Polar residues" evidence="1">
    <location>
        <begin position="132"/>
        <end position="151"/>
    </location>
</feature>
<organism evidence="2 3">
    <name type="scientific">Kineosphaera limosa NBRC 100340</name>
    <dbReference type="NCBI Taxonomy" id="1184609"/>
    <lineage>
        <taxon>Bacteria</taxon>
        <taxon>Bacillati</taxon>
        <taxon>Actinomycetota</taxon>
        <taxon>Actinomycetes</taxon>
        <taxon>Micrococcales</taxon>
        <taxon>Dermatophilaceae</taxon>
        <taxon>Kineosphaera</taxon>
    </lineage>
</organism>
<evidence type="ECO:0000313" key="3">
    <source>
        <dbReference type="Proteomes" id="UP000008366"/>
    </source>
</evidence>
<accession>K6VCU0</accession>
<dbReference type="Proteomes" id="UP000008366">
    <property type="component" value="Unassembled WGS sequence"/>
</dbReference>
<proteinExistence type="predicted"/>
<sequence>MEGVQRRAREASKTVSSSRVSLLGRSTGRFVAGLAAVALSASLAACGATDPATTPPGAATATAASSSHQTPAATSNGSASATANADSTPSAVEPSAQSAGGLRARPTPSRTSRPSGMPGDRAVGKARRPGASSATAPEQQPSAATPATLTGSVVYPDGTRVRIVQIARGAQTAQGPGAFPGQAFAAVEVEVTAGNQPIDLNRVVVTALAGTPQVVVAPVYVPEAETADFTGRIAAGAKKAARYAYAVPKGPTSLRLVVDIDATHANAVFSGPLA</sequence>
<keyword evidence="3" id="KW-1185">Reference proteome</keyword>
<dbReference type="EMBL" id="BAHD01000001">
    <property type="protein sequence ID" value="GAB94038.1"/>
    <property type="molecule type" value="Genomic_DNA"/>
</dbReference>
<feature type="compositionally biased region" description="Basic and acidic residues" evidence="1">
    <location>
        <begin position="1"/>
        <end position="12"/>
    </location>
</feature>
<comment type="caution">
    <text evidence="2">The sequence shown here is derived from an EMBL/GenBank/DDBJ whole genome shotgun (WGS) entry which is preliminary data.</text>
</comment>
<feature type="region of interest" description="Disordered" evidence="1">
    <location>
        <begin position="1"/>
        <end position="23"/>
    </location>
</feature>
<gene>
    <name evidence="2" type="ORF">KILIM_001_00400</name>
</gene>
<feature type="region of interest" description="Disordered" evidence="1">
    <location>
        <begin position="47"/>
        <end position="152"/>
    </location>
</feature>
<dbReference type="eggNOG" id="ENOG5030MZY">
    <property type="taxonomic scope" value="Bacteria"/>
</dbReference>
<dbReference type="STRING" id="1184609.KILIM_001_00400"/>
<evidence type="ECO:0000313" key="2">
    <source>
        <dbReference type="EMBL" id="GAB94038.1"/>
    </source>
</evidence>
<protein>
    <submittedName>
        <fullName evidence="2">Uncharacterized protein</fullName>
    </submittedName>
</protein>
<feature type="compositionally biased region" description="Low complexity" evidence="1">
    <location>
        <begin position="47"/>
        <end position="91"/>
    </location>
</feature>
<reference evidence="2 3" key="1">
    <citation type="submission" date="2012-08" db="EMBL/GenBank/DDBJ databases">
        <title>Whole genome shotgun sequence of Kineosphaera limosa NBRC 100340.</title>
        <authorList>
            <person name="Yoshida I."/>
            <person name="Isaki S."/>
            <person name="Hosoyama A."/>
            <person name="Tsuchikane K."/>
            <person name="Katsumata H."/>
            <person name="Ando Y."/>
            <person name="Ohji S."/>
            <person name="Hamada M."/>
            <person name="Tamura T."/>
            <person name="Yamazoe A."/>
            <person name="Yamazaki S."/>
            <person name="Fujita N."/>
        </authorList>
    </citation>
    <scope>NUCLEOTIDE SEQUENCE [LARGE SCALE GENOMIC DNA]</scope>
    <source>
        <strain evidence="2 3">NBRC 100340</strain>
    </source>
</reference>
<feature type="compositionally biased region" description="Low complexity" evidence="1">
    <location>
        <begin position="105"/>
        <end position="115"/>
    </location>
</feature>
<dbReference type="AlphaFoldDB" id="K6VCU0"/>
<evidence type="ECO:0000256" key="1">
    <source>
        <dbReference type="SAM" id="MobiDB-lite"/>
    </source>
</evidence>
<feature type="compositionally biased region" description="Low complexity" evidence="1">
    <location>
        <begin position="14"/>
        <end position="23"/>
    </location>
</feature>
<name>K6VCU0_9MICO</name>